<evidence type="ECO:0000256" key="3">
    <source>
        <dbReference type="SAM" id="MobiDB-lite"/>
    </source>
</evidence>
<feature type="compositionally biased region" description="Acidic residues" evidence="3">
    <location>
        <begin position="64"/>
        <end position="73"/>
    </location>
</feature>
<keyword evidence="4" id="KW-0812">Transmembrane</keyword>
<keyword evidence="6" id="KW-0479">Metal-binding</keyword>
<sequence length="243" mass="24973">MSSQIEHTDVGAYALGLLEARDRQAFEAHLAGCARCQAELGELSGTAGALFALASEPGAVPGADEAEAGEDEPSTPPPAVLDMVRGRRRADRRFRRGAYVVGTAAAAVALGAGVAIGAVLNDEGERQAPPVAQSVTGRQFHATDPGTGASGTVGLVDKGWGTQVSLELRGIKGPLRCHLEAVSRDGERSVVAGWRVPDKGYGVPGQPKPLVMQGGTGLDMEQISSFVVRLDGADGGTLLTIPL</sequence>
<feature type="transmembrane region" description="Helical" evidence="4">
    <location>
        <begin position="97"/>
        <end position="120"/>
    </location>
</feature>
<name>A0A239HPS0_9ACTN</name>
<keyword evidence="1" id="KW-0805">Transcription regulation</keyword>
<dbReference type="GO" id="GO:0008270">
    <property type="term" value="F:zinc ion binding"/>
    <property type="evidence" value="ECO:0007669"/>
    <property type="project" value="UniProtKB-KW"/>
</dbReference>
<dbReference type="Proteomes" id="UP000198318">
    <property type="component" value="Unassembled WGS sequence"/>
</dbReference>
<keyword evidence="6" id="KW-0862">Zinc</keyword>
<keyword evidence="4" id="KW-0472">Membrane</keyword>
<dbReference type="EMBL" id="FZOR01000010">
    <property type="protein sequence ID" value="SNS83135.1"/>
    <property type="molecule type" value="Genomic_DNA"/>
</dbReference>
<accession>A0A239HPS0</accession>
<feature type="domain" description="Putative zinc-finger" evidence="5">
    <location>
        <begin position="10"/>
        <end position="37"/>
    </location>
</feature>
<evidence type="ECO:0000256" key="2">
    <source>
        <dbReference type="ARBA" id="ARBA00023163"/>
    </source>
</evidence>
<dbReference type="Gene3D" id="1.10.10.1320">
    <property type="entry name" value="Anti-sigma factor, zinc-finger domain"/>
    <property type="match status" value="1"/>
</dbReference>
<dbReference type="AlphaFoldDB" id="A0A239HPS0"/>
<dbReference type="InterPro" id="IPR041916">
    <property type="entry name" value="Anti_sigma_zinc_sf"/>
</dbReference>
<keyword evidence="2" id="KW-0804">Transcription</keyword>
<evidence type="ECO:0000256" key="1">
    <source>
        <dbReference type="ARBA" id="ARBA00023015"/>
    </source>
</evidence>
<dbReference type="RefSeq" id="WP_089326251.1">
    <property type="nucleotide sequence ID" value="NZ_FZOR01000010.1"/>
</dbReference>
<keyword evidence="7" id="KW-1185">Reference proteome</keyword>
<keyword evidence="4" id="KW-1133">Transmembrane helix</keyword>
<proteinExistence type="predicted"/>
<evidence type="ECO:0000256" key="4">
    <source>
        <dbReference type="SAM" id="Phobius"/>
    </source>
</evidence>
<protein>
    <submittedName>
        <fullName evidence="6">Putative zinc-finger</fullName>
    </submittedName>
</protein>
<dbReference type="OrthoDB" id="5185837at2"/>
<feature type="region of interest" description="Disordered" evidence="3">
    <location>
        <begin position="60"/>
        <end position="79"/>
    </location>
</feature>
<evidence type="ECO:0000313" key="7">
    <source>
        <dbReference type="Proteomes" id="UP000198318"/>
    </source>
</evidence>
<dbReference type="Pfam" id="PF13490">
    <property type="entry name" value="zf-HC2"/>
    <property type="match status" value="1"/>
</dbReference>
<evidence type="ECO:0000259" key="5">
    <source>
        <dbReference type="Pfam" id="PF13490"/>
    </source>
</evidence>
<keyword evidence="6" id="KW-0863">Zinc-finger</keyword>
<dbReference type="InterPro" id="IPR027383">
    <property type="entry name" value="Znf_put"/>
</dbReference>
<organism evidence="6 7">
    <name type="scientific">Actinomadura meyerae</name>
    <dbReference type="NCBI Taxonomy" id="240840"/>
    <lineage>
        <taxon>Bacteria</taxon>
        <taxon>Bacillati</taxon>
        <taxon>Actinomycetota</taxon>
        <taxon>Actinomycetes</taxon>
        <taxon>Streptosporangiales</taxon>
        <taxon>Thermomonosporaceae</taxon>
        <taxon>Actinomadura</taxon>
    </lineage>
</organism>
<reference evidence="6 7" key="1">
    <citation type="submission" date="2017-06" db="EMBL/GenBank/DDBJ databases">
        <authorList>
            <person name="Kim H.J."/>
            <person name="Triplett B.A."/>
        </authorList>
    </citation>
    <scope>NUCLEOTIDE SEQUENCE [LARGE SCALE GENOMIC DNA]</scope>
    <source>
        <strain evidence="6 7">DSM 44715</strain>
    </source>
</reference>
<gene>
    <name evidence="6" type="ORF">SAMN05443665_101076</name>
</gene>
<evidence type="ECO:0000313" key="6">
    <source>
        <dbReference type="EMBL" id="SNS83135.1"/>
    </source>
</evidence>